<dbReference type="Proteomes" id="UP000255421">
    <property type="component" value="Unassembled WGS sequence"/>
</dbReference>
<dbReference type="RefSeq" id="WP_092532591.1">
    <property type="nucleotide sequence ID" value="NZ_FNKQ01000001.1"/>
</dbReference>
<keyword evidence="4" id="KW-1185">Reference proteome</keyword>
<dbReference type="OrthoDB" id="247722at2157"/>
<evidence type="ECO:0000313" key="3">
    <source>
        <dbReference type="Proteomes" id="UP000199289"/>
    </source>
</evidence>
<reference evidence="3" key="2">
    <citation type="submission" date="2016-10" db="EMBL/GenBank/DDBJ databases">
        <authorList>
            <person name="Varghese N."/>
            <person name="Submissions S."/>
        </authorList>
    </citation>
    <scope>NUCLEOTIDE SEQUENCE [LARGE SCALE GENOMIC DNA]</scope>
    <source>
        <strain evidence="3">CGMCC 1.12397</strain>
    </source>
</reference>
<evidence type="ECO:0008006" key="5">
    <source>
        <dbReference type="Google" id="ProtNLM"/>
    </source>
</evidence>
<dbReference type="Proteomes" id="UP000199289">
    <property type="component" value="Unassembled WGS sequence"/>
</dbReference>
<dbReference type="EMBL" id="QQST01000001">
    <property type="protein sequence ID" value="RDI72430.1"/>
    <property type="molecule type" value="Genomic_DNA"/>
</dbReference>
<protein>
    <recommendedName>
        <fullName evidence="5">ArsR family transcriptional regulator</fullName>
    </recommendedName>
</protein>
<sequence length="133" mass="15148">MPQIRFENGRRVIDRWDDVFRAVSAEPRRQVVLSLMEAGPGETVSLPENAVNPNVPEDSETLRYELHHCHLPVLADREFVEWETDPFVASRGPRFDEVAVVFEALQANSAGIPDSLVVGCQRLERERHLDSEK</sequence>
<reference evidence="2" key="1">
    <citation type="submission" date="2016-10" db="EMBL/GenBank/DDBJ databases">
        <authorList>
            <person name="de Groot N.N."/>
        </authorList>
    </citation>
    <scope>NUCLEOTIDE SEQUENCE [LARGE SCALE GENOMIC DNA]</scope>
    <source>
        <strain evidence="2">CGMCC 1.12397</strain>
    </source>
</reference>
<dbReference type="AlphaFoldDB" id="A0A1H0YDN3"/>
<name>A0A1H0YDN3_9EURY</name>
<proteinExistence type="predicted"/>
<reference evidence="1 4" key="3">
    <citation type="submission" date="2018-07" db="EMBL/GenBank/DDBJ databases">
        <title>Genome sequence of extremly halophilic archaeon Halopelagius longus strain BC12-B1.</title>
        <authorList>
            <person name="Zhang X."/>
        </authorList>
    </citation>
    <scope>NUCLEOTIDE SEQUENCE [LARGE SCALE GENOMIC DNA]</scope>
    <source>
        <strain evidence="1 4">BC12-B1</strain>
    </source>
</reference>
<evidence type="ECO:0000313" key="2">
    <source>
        <dbReference type="EMBL" id="SDQ13268.1"/>
    </source>
</evidence>
<dbReference type="EMBL" id="FNKQ01000001">
    <property type="protein sequence ID" value="SDQ13268.1"/>
    <property type="molecule type" value="Genomic_DNA"/>
</dbReference>
<evidence type="ECO:0000313" key="1">
    <source>
        <dbReference type="EMBL" id="RDI72430.1"/>
    </source>
</evidence>
<evidence type="ECO:0000313" key="4">
    <source>
        <dbReference type="Proteomes" id="UP000255421"/>
    </source>
</evidence>
<organism evidence="2 3">
    <name type="scientific">Halopelagius longus</name>
    <dbReference type="NCBI Taxonomy" id="1236180"/>
    <lineage>
        <taxon>Archaea</taxon>
        <taxon>Methanobacteriati</taxon>
        <taxon>Methanobacteriota</taxon>
        <taxon>Stenosarchaea group</taxon>
        <taxon>Halobacteria</taxon>
        <taxon>Halobacteriales</taxon>
        <taxon>Haloferacaceae</taxon>
    </lineage>
</organism>
<accession>A0A1H0YDN3</accession>
<gene>
    <name evidence="1" type="ORF">DWB78_12290</name>
    <name evidence="2" type="ORF">SAMN05216278_0573</name>
</gene>